<proteinExistence type="predicted"/>
<organism evidence="2 3">
    <name type="scientific">Bonamia ostreae</name>
    <dbReference type="NCBI Taxonomy" id="126728"/>
    <lineage>
        <taxon>Eukaryota</taxon>
        <taxon>Sar</taxon>
        <taxon>Rhizaria</taxon>
        <taxon>Endomyxa</taxon>
        <taxon>Ascetosporea</taxon>
        <taxon>Haplosporida</taxon>
        <taxon>Bonamia</taxon>
    </lineage>
</organism>
<protein>
    <submittedName>
        <fullName evidence="2">Uncharacterized protein</fullName>
    </submittedName>
</protein>
<dbReference type="EMBL" id="JBDODL010001758">
    <property type="protein sequence ID" value="MES1921787.1"/>
    <property type="molecule type" value="Genomic_DNA"/>
</dbReference>
<evidence type="ECO:0000313" key="2">
    <source>
        <dbReference type="EMBL" id="MES1921787.1"/>
    </source>
</evidence>
<dbReference type="Proteomes" id="UP001439008">
    <property type="component" value="Unassembled WGS sequence"/>
</dbReference>
<comment type="caution">
    <text evidence="2">The sequence shown here is derived from an EMBL/GenBank/DDBJ whole genome shotgun (WGS) entry which is preliminary data.</text>
</comment>
<feature type="coiled-coil region" evidence="1">
    <location>
        <begin position="13"/>
        <end position="45"/>
    </location>
</feature>
<evidence type="ECO:0000256" key="1">
    <source>
        <dbReference type="SAM" id="Coils"/>
    </source>
</evidence>
<accession>A0ABV2AQZ8</accession>
<keyword evidence="1" id="KW-0175">Coiled coil</keyword>
<keyword evidence="3" id="KW-1185">Reference proteome</keyword>
<dbReference type="Pfam" id="PF01159">
    <property type="entry name" value="Ribosomal_L6e"/>
    <property type="match status" value="1"/>
</dbReference>
<dbReference type="InterPro" id="IPR000915">
    <property type="entry name" value="60S_ribosomal_eL6"/>
</dbReference>
<reference evidence="2 3" key="1">
    <citation type="journal article" date="2024" name="BMC Biol.">
        <title>Comparative genomics of Ascetosporea gives new insight into the evolutionary basis for animal parasitism in Rhizaria.</title>
        <authorList>
            <person name="Hiltunen Thoren M."/>
            <person name="Onut-Brannstrom I."/>
            <person name="Alfjorden A."/>
            <person name="Peckova H."/>
            <person name="Swords F."/>
            <person name="Hooper C."/>
            <person name="Holzer A.S."/>
            <person name="Bass D."/>
            <person name="Burki F."/>
        </authorList>
    </citation>
    <scope>NUCLEOTIDE SEQUENCE [LARGE SCALE GENOMIC DNA]</scope>
    <source>
        <strain evidence="2">20-A016</strain>
    </source>
</reference>
<name>A0ABV2AQZ8_9EUKA</name>
<sequence>MKKPKKLKSDVLMEDEDDKTIKAENEKNKAKLEELQNIIDAEIESKVKKLEFMTEYLSSRFALKKGQYPHLMKF</sequence>
<gene>
    <name evidence="2" type="ORF">MHBO_003315</name>
</gene>
<evidence type="ECO:0000313" key="3">
    <source>
        <dbReference type="Proteomes" id="UP001439008"/>
    </source>
</evidence>